<keyword evidence="4" id="KW-1185">Reference proteome</keyword>
<dbReference type="PANTHER" id="PTHR31286">
    <property type="entry name" value="GLYCINE-RICH CELL WALL STRUCTURAL PROTEIN 1.8-LIKE"/>
    <property type="match status" value="1"/>
</dbReference>
<organism evidence="3 4">
    <name type="scientific">Tanacetum coccineum</name>
    <dbReference type="NCBI Taxonomy" id="301880"/>
    <lineage>
        <taxon>Eukaryota</taxon>
        <taxon>Viridiplantae</taxon>
        <taxon>Streptophyta</taxon>
        <taxon>Embryophyta</taxon>
        <taxon>Tracheophyta</taxon>
        <taxon>Spermatophyta</taxon>
        <taxon>Magnoliopsida</taxon>
        <taxon>eudicotyledons</taxon>
        <taxon>Gunneridae</taxon>
        <taxon>Pentapetalae</taxon>
        <taxon>asterids</taxon>
        <taxon>campanulids</taxon>
        <taxon>Asterales</taxon>
        <taxon>Asteraceae</taxon>
        <taxon>Asteroideae</taxon>
        <taxon>Anthemideae</taxon>
        <taxon>Anthemidinae</taxon>
        <taxon>Tanacetum</taxon>
    </lineage>
</organism>
<accession>A0ABQ4YSL8</accession>
<comment type="caution">
    <text evidence="3">The sequence shown here is derived from an EMBL/GenBank/DDBJ whole genome shotgun (WGS) entry which is preliminary data.</text>
</comment>
<feature type="compositionally biased region" description="Polar residues" evidence="1">
    <location>
        <begin position="73"/>
        <end position="88"/>
    </location>
</feature>
<gene>
    <name evidence="3" type="ORF">Tco_0729768</name>
</gene>
<dbReference type="InterPro" id="IPR025558">
    <property type="entry name" value="DUF4283"/>
</dbReference>
<dbReference type="Proteomes" id="UP001151760">
    <property type="component" value="Unassembled WGS sequence"/>
</dbReference>
<feature type="region of interest" description="Disordered" evidence="1">
    <location>
        <begin position="73"/>
        <end position="105"/>
    </location>
</feature>
<evidence type="ECO:0000313" key="3">
    <source>
        <dbReference type="EMBL" id="GJS79887.1"/>
    </source>
</evidence>
<proteinExistence type="predicted"/>
<evidence type="ECO:0000256" key="1">
    <source>
        <dbReference type="SAM" id="MobiDB-lite"/>
    </source>
</evidence>
<feature type="region of interest" description="Disordered" evidence="1">
    <location>
        <begin position="1"/>
        <end position="39"/>
    </location>
</feature>
<keyword evidence="3" id="KW-0808">Transferase</keyword>
<dbReference type="GO" id="GO:0003964">
    <property type="term" value="F:RNA-directed DNA polymerase activity"/>
    <property type="evidence" value="ECO:0007669"/>
    <property type="project" value="UniProtKB-KW"/>
</dbReference>
<protein>
    <submittedName>
        <fullName evidence="3">RNA-directed DNA polymerase, eukaryota, reverse transcriptase zinc-binding domain protein</fullName>
    </submittedName>
</protein>
<evidence type="ECO:0000259" key="2">
    <source>
        <dbReference type="Pfam" id="PF14111"/>
    </source>
</evidence>
<dbReference type="PANTHER" id="PTHR31286:SF180">
    <property type="entry name" value="OS10G0362600 PROTEIN"/>
    <property type="match status" value="1"/>
</dbReference>
<evidence type="ECO:0000313" key="4">
    <source>
        <dbReference type="Proteomes" id="UP001151760"/>
    </source>
</evidence>
<keyword evidence="3" id="KW-0548">Nucleotidyltransferase</keyword>
<dbReference type="Pfam" id="PF14111">
    <property type="entry name" value="DUF4283"/>
    <property type="match status" value="1"/>
</dbReference>
<feature type="domain" description="DUF4283" evidence="2">
    <location>
        <begin position="148"/>
        <end position="231"/>
    </location>
</feature>
<keyword evidence="3" id="KW-0695">RNA-directed DNA polymerase</keyword>
<dbReference type="EMBL" id="BQNB010010630">
    <property type="protein sequence ID" value="GJS79887.1"/>
    <property type="molecule type" value="Genomic_DNA"/>
</dbReference>
<feature type="compositionally biased region" description="Basic and acidic residues" evidence="1">
    <location>
        <begin position="16"/>
        <end position="32"/>
    </location>
</feature>
<dbReference type="InterPro" id="IPR040256">
    <property type="entry name" value="At4g02000-like"/>
</dbReference>
<reference evidence="3" key="1">
    <citation type="journal article" date="2022" name="Int. J. Mol. Sci.">
        <title>Draft Genome of Tanacetum Coccineum: Genomic Comparison of Closely Related Tanacetum-Family Plants.</title>
        <authorList>
            <person name="Yamashiro T."/>
            <person name="Shiraishi A."/>
            <person name="Nakayama K."/>
            <person name="Satake H."/>
        </authorList>
    </citation>
    <scope>NUCLEOTIDE SEQUENCE</scope>
</reference>
<feature type="compositionally biased region" description="Basic residues" evidence="1">
    <location>
        <begin position="1"/>
        <end position="15"/>
    </location>
</feature>
<name>A0ABQ4YSL8_9ASTR</name>
<sequence>MSTNRRKLKRNIRPLKRYEDSVHTVGKRKETEVESSSDEISKDDWVFVVNVEESKGRNVDMRNEQANSVEHMNNSADLASQERISLSDTELPKTVGGDKNDGKNKSYANMVKSNEMVVNKKLMFIAPKVTEDGMVKVLFNEEIVNKGCANWQFTICGQFIGQNLSYFELRYHVRRMWGRFGLTEVIVNNSGVNLFKFKDEKGMNCVLEQGPWMIRSRPLFVQKWNPEIGMTKAEPKVLPIWIKLMNIPMEAWSVEGCALASSLGKPLIMDEMTANVCQYGVGRTDFARVLVEIEANKLEDKIEIEYIGKNESVKGTKEIEVITEEVVKAKAEAVQREKEKNMANQKEGFTEVQNRRKLPQKIRTGNRRCTMVIGRDRNTRRRMLVTSGIVARALRQAIN</sequence>
<reference evidence="3" key="2">
    <citation type="submission" date="2022-01" db="EMBL/GenBank/DDBJ databases">
        <authorList>
            <person name="Yamashiro T."/>
            <person name="Shiraishi A."/>
            <person name="Satake H."/>
            <person name="Nakayama K."/>
        </authorList>
    </citation>
    <scope>NUCLEOTIDE SEQUENCE</scope>
</reference>